<reference evidence="9 10" key="1">
    <citation type="journal article" date="2016" name="Nat. Commun.">
        <title>Thousands of microbial genomes shed light on interconnected biogeochemical processes in an aquifer system.</title>
        <authorList>
            <person name="Anantharaman K."/>
            <person name="Brown C.T."/>
            <person name="Hug L.A."/>
            <person name="Sharon I."/>
            <person name="Castelle C.J."/>
            <person name="Probst A.J."/>
            <person name="Thomas B.C."/>
            <person name="Singh A."/>
            <person name="Wilkins M.J."/>
            <person name="Karaoz U."/>
            <person name="Brodie E.L."/>
            <person name="Williams K.H."/>
            <person name="Hubbard S.S."/>
            <person name="Banfield J.F."/>
        </authorList>
    </citation>
    <scope>NUCLEOTIDE SEQUENCE [LARGE SCALE GENOMIC DNA]</scope>
</reference>
<dbReference type="AlphaFoldDB" id="A0A1G2CMQ7"/>
<proteinExistence type="inferred from homology"/>
<evidence type="ECO:0000256" key="5">
    <source>
        <dbReference type="ARBA" id="ARBA00022989"/>
    </source>
</evidence>
<dbReference type="PANTHER" id="PTHR42751">
    <property type="entry name" value="SODIUM/HYDROGEN EXCHANGER FAMILY/TRKA DOMAIN PROTEIN"/>
    <property type="match status" value="1"/>
</dbReference>
<feature type="transmembrane region" description="Helical" evidence="7">
    <location>
        <begin position="146"/>
        <end position="168"/>
    </location>
</feature>
<comment type="similarity">
    <text evidence="2">Belongs to the monovalent cation:proton antiporter 2 (CPA2) transporter (TC 2.A.37) family.</text>
</comment>
<dbReference type="PROSITE" id="PS51201">
    <property type="entry name" value="RCK_N"/>
    <property type="match status" value="1"/>
</dbReference>
<name>A0A1G2CMQ7_9BACT</name>
<dbReference type="InterPro" id="IPR003148">
    <property type="entry name" value="RCK_N"/>
</dbReference>
<feature type="transmembrane region" description="Helical" evidence="7">
    <location>
        <begin position="322"/>
        <end position="346"/>
    </location>
</feature>
<dbReference type="Pfam" id="PF00999">
    <property type="entry name" value="Na_H_Exchanger"/>
    <property type="match status" value="1"/>
</dbReference>
<dbReference type="Gene3D" id="3.40.50.720">
    <property type="entry name" value="NAD(P)-binding Rossmann-like Domain"/>
    <property type="match status" value="1"/>
</dbReference>
<dbReference type="STRING" id="1798652.A3A43_01015"/>
<keyword evidence="4 7" id="KW-0812">Transmembrane</keyword>
<dbReference type="GO" id="GO:0015297">
    <property type="term" value="F:antiporter activity"/>
    <property type="evidence" value="ECO:0007669"/>
    <property type="project" value="InterPro"/>
</dbReference>
<sequence length="557" mass="60987">MMSTISELAVVIALAAALGVAAKFLKQPLVLAYLITGIAIGYFGFFDFDHHEVFQTFSDLGIMFLLFLVGLEINYSSLRLVGRASLIIGLLQIAVTTLLGFIMAQLFHFSALHSAYIAIALTLSSTVIVVKLLSDKKDLHSLYGKIVVGFLLVQDFVAILILAALSGLDSGNGPLIGKILLTVVEGVALFGAMLWLGRTILPRIFDAAARSDELLFLISLAWVFILAAGVKAVGFPIEIAGFLAGVALANSSEHYEIAGRVKPLRDFFILLFFAILGSSMILTDFKGLGAPILIFSLFVLVIDPLIVLAIMGIMGYRRRTSFFAGATVGQISEFSFVLAAVGLKVGHLTSDVVALITAVGIITITLSTYLITYSDAIFRRFSPYLAFFERKKMRESSMPATEIRKPIVLIGAHRTGQTIAFALPKKDLLIIDFDPEVANHLRKHGFDYLFGDISDPFIFERANIGKARLVISTSPDFDDNMTLIAELAKLPQRPKVVVRAETEQDAELLYGRGADYVLLPNFTAGQYLAKTIAVDPDMKILERLKQNDLEMLKRQHI</sequence>
<evidence type="ECO:0000259" key="8">
    <source>
        <dbReference type="PROSITE" id="PS51201"/>
    </source>
</evidence>
<dbReference type="Proteomes" id="UP000178495">
    <property type="component" value="Unassembled WGS sequence"/>
</dbReference>
<evidence type="ECO:0000256" key="7">
    <source>
        <dbReference type="SAM" id="Phobius"/>
    </source>
</evidence>
<dbReference type="Gene3D" id="1.20.1530.20">
    <property type="match status" value="1"/>
</dbReference>
<keyword evidence="3" id="KW-0813">Transport</keyword>
<feature type="transmembrane region" description="Helical" evidence="7">
    <location>
        <begin position="216"/>
        <end position="243"/>
    </location>
</feature>
<feature type="transmembrane region" description="Helical" evidence="7">
    <location>
        <begin position="84"/>
        <end position="103"/>
    </location>
</feature>
<feature type="transmembrane region" description="Helical" evidence="7">
    <location>
        <begin position="288"/>
        <end position="310"/>
    </location>
</feature>
<feature type="transmembrane region" description="Helical" evidence="7">
    <location>
        <begin position="115"/>
        <end position="134"/>
    </location>
</feature>
<comment type="subcellular location">
    <subcellularLocation>
        <location evidence="1">Membrane</location>
        <topology evidence="1">Multi-pass membrane protein</topology>
    </subcellularLocation>
</comment>
<dbReference type="GO" id="GO:0006813">
    <property type="term" value="P:potassium ion transport"/>
    <property type="evidence" value="ECO:0007669"/>
    <property type="project" value="InterPro"/>
</dbReference>
<dbReference type="EMBL" id="MHLC01000005">
    <property type="protein sequence ID" value="OGZ01738.1"/>
    <property type="molecule type" value="Genomic_DNA"/>
</dbReference>
<feature type="transmembrane region" description="Helical" evidence="7">
    <location>
        <begin position="60"/>
        <end position="78"/>
    </location>
</feature>
<dbReference type="PANTHER" id="PTHR42751:SF3">
    <property type="entry name" value="SODIUM_GLUTAMATE SYMPORTER"/>
    <property type="match status" value="1"/>
</dbReference>
<dbReference type="GO" id="GO:0016020">
    <property type="term" value="C:membrane"/>
    <property type="evidence" value="ECO:0007669"/>
    <property type="project" value="UniProtKB-SubCell"/>
</dbReference>
<evidence type="ECO:0000313" key="10">
    <source>
        <dbReference type="Proteomes" id="UP000178495"/>
    </source>
</evidence>
<evidence type="ECO:0000256" key="4">
    <source>
        <dbReference type="ARBA" id="ARBA00022692"/>
    </source>
</evidence>
<dbReference type="Pfam" id="PF02254">
    <property type="entry name" value="TrkA_N"/>
    <property type="match status" value="1"/>
</dbReference>
<dbReference type="GO" id="GO:1902600">
    <property type="term" value="P:proton transmembrane transport"/>
    <property type="evidence" value="ECO:0007669"/>
    <property type="project" value="InterPro"/>
</dbReference>
<feature type="domain" description="RCK N-terminal" evidence="8">
    <location>
        <begin position="404"/>
        <end position="518"/>
    </location>
</feature>
<dbReference type="InterPro" id="IPR036291">
    <property type="entry name" value="NAD(P)-bd_dom_sf"/>
</dbReference>
<dbReference type="InterPro" id="IPR038770">
    <property type="entry name" value="Na+/solute_symporter_sf"/>
</dbReference>
<evidence type="ECO:0000256" key="6">
    <source>
        <dbReference type="ARBA" id="ARBA00023136"/>
    </source>
</evidence>
<evidence type="ECO:0000313" key="9">
    <source>
        <dbReference type="EMBL" id="OGZ01738.1"/>
    </source>
</evidence>
<dbReference type="SUPFAM" id="SSF51735">
    <property type="entry name" value="NAD(P)-binding Rossmann-fold domains"/>
    <property type="match status" value="1"/>
</dbReference>
<feature type="transmembrane region" description="Helical" evidence="7">
    <location>
        <begin position="175"/>
        <end position="196"/>
    </location>
</feature>
<feature type="transmembrane region" description="Helical" evidence="7">
    <location>
        <begin position="31"/>
        <end position="48"/>
    </location>
</feature>
<keyword evidence="5 7" id="KW-1133">Transmembrane helix</keyword>
<protein>
    <recommendedName>
        <fullName evidence="8">RCK N-terminal domain-containing protein</fullName>
    </recommendedName>
</protein>
<evidence type="ECO:0000256" key="1">
    <source>
        <dbReference type="ARBA" id="ARBA00004141"/>
    </source>
</evidence>
<evidence type="ECO:0000256" key="2">
    <source>
        <dbReference type="ARBA" id="ARBA00005551"/>
    </source>
</evidence>
<keyword evidence="6 7" id="KW-0472">Membrane</keyword>
<gene>
    <name evidence="9" type="ORF">A3A43_01015</name>
</gene>
<comment type="caution">
    <text evidence="9">The sequence shown here is derived from an EMBL/GenBank/DDBJ whole genome shotgun (WGS) entry which is preliminary data.</text>
</comment>
<accession>A0A1G2CMQ7</accession>
<evidence type="ECO:0000256" key="3">
    <source>
        <dbReference type="ARBA" id="ARBA00022448"/>
    </source>
</evidence>
<dbReference type="InterPro" id="IPR006153">
    <property type="entry name" value="Cation/H_exchanger_TM"/>
</dbReference>
<organism evidence="9 10">
    <name type="scientific">Candidatus Liptonbacteria bacterium RIFCSPLOWO2_01_FULL_56_20</name>
    <dbReference type="NCBI Taxonomy" id="1798652"/>
    <lineage>
        <taxon>Bacteria</taxon>
        <taxon>Candidatus Liptoniibacteriota</taxon>
    </lineage>
</organism>
<feature type="transmembrane region" description="Helical" evidence="7">
    <location>
        <begin position="352"/>
        <end position="372"/>
    </location>
</feature>